<keyword evidence="1" id="KW-0472">Membrane</keyword>
<dbReference type="OrthoDB" id="5872960at2759"/>
<name>A0A182E3W9_ONCOC</name>
<dbReference type="Pfam" id="PF21530">
    <property type="entry name" value="Pif1_2B_dom"/>
    <property type="match status" value="1"/>
</dbReference>
<accession>A0A182E3W9</accession>
<feature type="transmembrane region" description="Helical" evidence="1">
    <location>
        <begin position="176"/>
        <end position="198"/>
    </location>
</feature>
<protein>
    <submittedName>
        <fullName evidence="5">ATP-dependent DNA helicase</fullName>
    </submittedName>
</protein>
<organism evidence="5">
    <name type="scientific">Onchocerca ochengi</name>
    <name type="common">Filarial nematode worm</name>
    <dbReference type="NCBI Taxonomy" id="42157"/>
    <lineage>
        <taxon>Eukaryota</taxon>
        <taxon>Metazoa</taxon>
        <taxon>Ecdysozoa</taxon>
        <taxon>Nematoda</taxon>
        <taxon>Chromadorea</taxon>
        <taxon>Rhabditida</taxon>
        <taxon>Spirurina</taxon>
        <taxon>Spiruromorpha</taxon>
        <taxon>Filarioidea</taxon>
        <taxon>Onchocercidae</taxon>
        <taxon>Onchocerca</taxon>
    </lineage>
</organism>
<sequence length="223" mass="25921">MVTYRSFDTVMEAEEAINYPTEFLNSLDLPWMPQLVLQLKIGMPIIMLRNINQPKLYNGTRLAVKKLMSDLVRTFERYSWFQRTSNMPKNSNCKFSADNLSRQWDGNSRKIDVGATDMNDKSTRKQICCLAIPKLKFLNRQCNETLVKKDTKQRRSSVAWRNTVALARRKTRQKAFLMLTLNMIFWTPYCVMGILSTIMEIDHAGYDFLNALVVFNAVSNLLL</sequence>
<dbReference type="Proteomes" id="UP000271087">
    <property type="component" value="Unassembled WGS sequence"/>
</dbReference>
<dbReference type="EMBL" id="UYRW01000445">
    <property type="protein sequence ID" value="VDK66823.1"/>
    <property type="molecule type" value="Genomic_DNA"/>
</dbReference>
<reference evidence="3 4" key="2">
    <citation type="submission" date="2018-08" db="EMBL/GenBank/DDBJ databases">
        <authorList>
            <person name="Laetsch R D."/>
            <person name="Stevens L."/>
            <person name="Kumar S."/>
            <person name="Blaxter L. M."/>
        </authorList>
    </citation>
    <scope>NUCLEOTIDE SEQUENCE [LARGE SCALE GENOMIC DNA]</scope>
</reference>
<dbReference type="InterPro" id="IPR049163">
    <property type="entry name" value="Pif1-like_2B_dom"/>
</dbReference>
<dbReference type="AlphaFoldDB" id="A0A182E3W9"/>
<dbReference type="STRING" id="42157.A0A182E3W9"/>
<dbReference type="Gene3D" id="1.20.1070.10">
    <property type="entry name" value="Rhodopsin 7-helix transmembrane proteins"/>
    <property type="match status" value="1"/>
</dbReference>
<proteinExistence type="predicted"/>
<keyword evidence="1" id="KW-1133">Transmembrane helix</keyword>
<keyword evidence="4" id="KW-1185">Reference proteome</keyword>
<dbReference type="WBParaSite" id="nOo.2.0.1.t02682-RA">
    <property type="protein sequence ID" value="nOo.2.0.1.t02682-RA"/>
    <property type="gene ID" value="nOo.2.0.1.g02682"/>
</dbReference>
<evidence type="ECO:0000313" key="3">
    <source>
        <dbReference type="EMBL" id="VDK66823.1"/>
    </source>
</evidence>
<keyword evidence="1" id="KW-0812">Transmembrane</keyword>
<evidence type="ECO:0000313" key="5">
    <source>
        <dbReference type="WBParaSite" id="nOo.2.0.1.t02682-RA"/>
    </source>
</evidence>
<evidence type="ECO:0000256" key="1">
    <source>
        <dbReference type="SAM" id="Phobius"/>
    </source>
</evidence>
<dbReference type="PANTHER" id="PTHR10492">
    <property type="match status" value="1"/>
</dbReference>
<gene>
    <name evidence="3" type="ORF">NOO_LOCUS2682</name>
</gene>
<dbReference type="PANTHER" id="PTHR10492:SF57">
    <property type="entry name" value="ATP-DEPENDENT DNA HELICASE"/>
    <property type="match status" value="1"/>
</dbReference>
<reference evidence="5" key="1">
    <citation type="submission" date="2016-06" db="UniProtKB">
        <authorList>
            <consortium name="WormBaseParasite"/>
        </authorList>
    </citation>
    <scope>IDENTIFICATION</scope>
</reference>
<evidence type="ECO:0000313" key="4">
    <source>
        <dbReference type="Proteomes" id="UP000271087"/>
    </source>
</evidence>
<evidence type="ECO:0000259" key="2">
    <source>
        <dbReference type="Pfam" id="PF21530"/>
    </source>
</evidence>
<feature type="domain" description="DNA helicase Pif1-like 2B" evidence="2">
    <location>
        <begin position="22"/>
        <end position="67"/>
    </location>
</feature>